<feature type="region of interest" description="Disordered" evidence="1">
    <location>
        <begin position="111"/>
        <end position="168"/>
    </location>
</feature>
<comment type="caution">
    <text evidence="2">The sequence shown here is derived from an EMBL/GenBank/DDBJ whole genome shotgun (WGS) entry which is preliminary data.</text>
</comment>
<evidence type="ECO:0000256" key="1">
    <source>
        <dbReference type="SAM" id="MobiDB-lite"/>
    </source>
</evidence>
<dbReference type="RefSeq" id="XP_025402967.1">
    <property type="nucleotide sequence ID" value="XM_025546356.1"/>
</dbReference>
<organism evidence="2 3">
    <name type="scientific">Aspergillus heteromorphus CBS 117.55</name>
    <dbReference type="NCBI Taxonomy" id="1448321"/>
    <lineage>
        <taxon>Eukaryota</taxon>
        <taxon>Fungi</taxon>
        <taxon>Dikarya</taxon>
        <taxon>Ascomycota</taxon>
        <taxon>Pezizomycotina</taxon>
        <taxon>Eurotiomycetes</taxon>
        <taxon>Eurotiomycetidae</taxon>
        <taxon>Eurotiales</taxon>
        <taxon>Aspergillaceae</taxon>
        <taxon>Aspergillus</taxon>
        <taxon>Aspergillus subgen. Circumdati</taxon>
    </lineage>
</organism>
<dbReference type="VEuPathDB" id="FungiDB:BO70DRAFT_393322"/>
<dbReference type="SUPFAM" id="SSF55729">
    <property type="entry name" value="Acyl-CoA N-acyltransferases (Nat)"/>
    <property type="match status" value="1"/>
</dbReference>
<feature type="region of interest" description="Disordered" evidence="1">
    <location>
        <begin position="392"/>
        <end position="426"/>
    </location>
</feature>
<dbReference type="GeneID" id="37068593"/>
<feature type="compositionally biased region" description="Acidic residues" evidence="1">
    <location>
        <begin position="415"/>
        <end position="426"/>
    </location>
</feature>
<dbReference type="EMBL" id="MSFL01000003">
    <property type="protein sequence ID" value="PWY90136.1"/>
    <property type="molecule type" value="Genomic_DNA"/>
</dbReference>
<dbReference type="InterPro" id="IPR016181">
    <property type="entry name" value="Acyl_CoA_acyltransferase"/>
</dbReference>
<dbReference type="AlphaFoldDB" id="A0A317WUV8"/>
<feature type="region of interest" description="Disordered" evidence="1">
    <location>
        <begin position="180"/>
        <end position="325"/>
    </location>
</feature>
<proteinExistence type="predicted"/>
<evidence type="ECO:0000313" key="2">
    <source>
        <dbReference type="EMBL" id="PWY90136.1"/>
    </source>
</evidence>
<protein>
    <recommendedName>
        <fullName evidence="4">N-acetyltransferase domain-containing protein</fullName>
    </recommendedName>
</protein>
<feature type="compositionally biased region" description="Basic and acidic residues" evidence="1">
    <location>
        <begin position="395"/>
        <end position="404"/>
    </location>
</feature>
<dbReference type="Gene3D" id="3.40.630.30">
    <property type="match status" value="1"/>
</dbReference>
<feature type="compositionally biased region" description="Basic and acidic residues" evidence="1">
    <location>
        <begin position="123"/>
        <end position="132"/>
    </location>
</feature>
<reference evidence="2 3" key="1">
    <citation type="submission" date="2016-12" db="EMBL/GenBank/DDBJ databases">
        <title>The genomes of Aspergillus section Nigri reveals drivers in fungal speciation.</title>
        <authorList>
            <consortium name="DOE Joint Genome Institute"/>
            <person name="Vesth T.C."/>
            <person name="Nybo J."/>
            <person name="Theobald S."/>
            <person name="Brandl J."/>
            <person name="Frisvad J.C."/>
            <person name="Nielsen K.F."/>
            <person name="Lyhne E.K."/>
            <person name="Kogle M.E."/>
            <person name="Kuo A."/>
            <person name="Riley R."/>
            <person name="Clum A."/>
            <person name="Nolan M."/>
            <person name="Lipzen A."/>
            <person name="Salamov A."/>
            <person name="Henrissat B."/>
            <person name="Wiebenga A."/>
            <person name="De Vries R.P."/>
            <person name="Grigoriev I.V."/>
            <person name="Mortensen U.H."/>
            <person name="Andersen M.R."/>
            <person name="Baker S.E."/>
        </authorList>
    </citation>
    <scope>NUCLEOTIDE SEQUENCE [LARGE SCALE GENOMIC DNA]</scope>
    <source>
        <strain evidence="2 3">CBS 117.55</strain>
    </source>
</reference>
<feature type="compositionally biased region" description="Low complexity" evidence="1">
    <location>
        <begin position="230"/>
        <end position="241"/>
    </location>
</feature>
<accession>A0A317WUV8</accession>
<evidence type="ECO:0008006" key="4">
    <source>
        <dbReference type="Google" id="ProtNLM"/>
    </source>
</evidence>
<feature type="compositionally biased region" description="Polar residues" evidence="1">
    <location>
        <begin position="112"/>
        <end position="122"/>
    </location>
</feature>
<feature type="region of interest" description="Disordered" evidence="1">
    <location>
        <begin position="23"/>
        <end position="72"/>
    </location>
</feature>
<sequence>MADPAYKSVGDGILELWNKMKGTKGLQSPTKTAPKQHPQETVEGAETGAATSTSTPAPGPQNPVSASLAAVSENETASQTAYNAALTTPRTLLSAPVFATTPIPVVVVHSAQGDSDSQTRQGENPEAHEHDSSSTQRQGQTRPHGLRGRIFTLPPRGRPLGSEIGFQRRVAQEFPAPLLSASSQGSVGAGPEVTDTASAHPVASPPTHTPTHTPAHTPIPTPTKVEQTASSSSSPKSTSPKNQVISPEGEQERPAPPASMSTTDSDEIILHDFRKKGKQAVRDISDQDSDSDQAPQGKGRYRTPGSARVTFSNAPEPEAPDTGNKLTVKELNSLPQEEVRALLKKLQTEIVYKAHRAKDLEYSTANPEILAKCRDGPGTNVEAPIFRKISLRRAVRPEQREGQSQERPTAFPFPAEDDESDDDLGDLEGLRSRRIHKDKVAVPWEAFDNTPAAYPRVVCGEVTLVDEPDDEQKEMIPKLGIFGQHQHSLQNLNDVPDIQPEEDWNISHFCDWGYVPHGDYHAEAWQRRFRRWMLSTVAMACYADIYHPSFFDGTAHPDGVRAFYLPNLPAHDTISDPADKEVVLHRHETIEGYCYNLELHHKKEQEIVARRKRQAQEAYQEYLRERAKNPNIPKANIYLRAAEMRDVPQLLPVMNYFAKNSTVSTDVNEVQPADVRERIQKAKDAKLPFILAVERREHRTPGVEDSQPEKVYGYALVSDYLTPESSGKYTAQLEMFVIPSQQHLGVGRCLMDKILEICDPSFTPRAGYFFDVSLEEKHKYGLGGHRVLARLMVVLSFVPEDRPKYKWVRDWLAKHGFELQGQLKGARVKDQRFLDVNYFVRKSFFILSSYY</sequence>
<feature type="compositionally biased region" description="Low complexity" evidence="1">
    <location>
        <begin position="44"/>
        <end position="56"/>
    </location>
</feature>
<dbReference type="OrthoDB" id="2129362at2759"/>
<dbReference type="Proteomes" id="UP000247233">
    <property type="component" value="Unassembled WGS sequence"/>
</dbReference>
<gene>
    <name evidence="2" type="ORF">BO70DRAFT_393322</name>
</gene>
<feature type="compositionally biased region" description="Low complexity" evidence="1">
    <location>
        <begin position="209"/>
        <end position="218"/>
    </location>
</feature>
<name>A0A317WUV8_9EURO</name>
<evidence type="ECO:0000313" key="3">
    <source>
        <dbReference type="Proteomes" id="UP000247233"/>
    </source>
</evidence>
<keyword evidence="3" id="KW-1185">Reference proteome</keyword>